<dbReference type="EMBL" id="CAADIW010000005">
    <property type="protein sequence ID" value="VFS14863.1"/>
    <property type="molecule type" value="Genomic_DNA"/>
</dbReference>
<accession>A0A484WWG7</accession>
<sequence>MYAPKRKETATAINTRTAHSRNVEANICNPPASKQGYIYIPFAAQDLVDQSLGINLIRHLKGKAQYPLIVPSQNVLQEMEKLRSAEVIKLTTQINEVSDLLQGVDGILKNEGDWNAETLRNRISHDTYDSFVTSIARLSQQLSVLKQMNFSRKLLNHLSPERDKLYVIGHGGAGLDLLAADEAVTQGHMSAKTLARQMEAGGLPKAFRDIRITACYSADSIKPASFSSEELDETSGAIKQKTGILRELFTRPKDITPLAASISRELNRLGYKSTRVTGYHGAGVTFSQSDYHTRRIEGVPDIRRSLVKRTF</sequence>
<reference evidence="1 2" key="1">
    <citation type="submission" date="2019-03" db="EMBL/GenBank/DDBJ databases">
        <authorList>
            <consortium name="Pathogen Informatics"/>
        </authorList>
    </citation>
    <scope>NUCLEOTIDE SEQUENCE [LARGE SCALE GENOMIC DNA]</scope>
    <source>
        <strain evidence="1 2">NCTC12126</strain>
    </source>
</reference>
<organism evidence="1 2">
    <name type="scientific">Enterobacter cancerogenus</name>
    <dbReference type="NCBI Taxonomy" id="69218"/>
    <lineage>
        <taxon>Bacteria</taxon>
        <taxon>Pseudomonadati</taxon>
        <taxon>Pseudomonadota</taxon>
        <taxon>Gammaproteobacteria</taxon>
        <taxon>Enterobacterales</taxon>
        <taxon>Enterobacteriaceae</taxon>
        <taxon>Enterobacter</taxon>
        <taxon>Enterobacter cloacae complex</taxon>
    </lineage>
</organism>
<evidence type="ECO:0008006" key="3">
    <source>
        <dbReference type="Google" id="ProtNLM"/>
    </source>
</evidence>
<dbReference type="AlphaFoldDB" id="A0A484WWG7"/>
<name>A0A484WWG7_9ENTR</name>
<dbReference type="Proteomes" id="UP000351155">
    <property type="component" value="Unassembled WGS sequence"/>
</dbReference>
<gene>
    <name evidence="1" type="ORF">NCTC12126_00935</name>
</gene>
<protein>
    <recommendedName>
        <fullName evidence="3">Peptidase C80 domain-containing protein</fullName>
    </recommendedName>
</protein>
<proteinExistence type="predicted"/>
<evidence type="ECO:0000313" key="2">
    <source>
        <dbReference type="Proteomes" id="UP000351155"/>
    </source>
</evidence>
<evidence type="ECO:0000313" key="1">
    <source>
        <dbReference type="EMBL" id="VFS14863.1"/>
    </source>
</evidence>